<accession>A0A7S7NVZ1</accession>
<evidence type="ECO:0000259" key="2">
    <source>
        <dbReference type="Pfam" id="PF13649"/>
    </source>
</evidence>
<proteinExistence type="predicted"/>
<evidence type="ECO:0000313" key="3">
    <source>
        <dbReference type="EMBL" id="QOY90812.1"/>
    </source>
</evidence>
<dbReference type="Proteomes" id="UP000593892">
    <property type="component" value="Chromosome"/>
</dbReference>
<keyword evidence="1" id="KW-0812">Transmembrane</keyword>
<dbReference type="InterPro" id="IPR029063">
    <property type="entry name" value="SAM-dependent_MTases_sf"/>
</dbReference>
<name>A0A7S7NVZ1_PALFE</name>
<dbReference type="GO" id="GO:0032259">
    <property type="term" value="P:methylation"/>
    <property type="evidence" value="ECO:0007669"/>
    <property type="project" value="UniProtKB-KW"/>
</dbReference>
<feature type="transmembrane region" description="Helical" evidence="1">
    <location>
        <begin position="12"/>
        <end position="32"/>
    </location>
</feature>
<keyword evidence="3" id="KW-0489">Methyltransferase</keyword>
<dbReference type="SUPFAM" id="SSF53335">
    <property type="entry name" value="S-adenosyl-L-methionine-dependent methyltransferases"/>
    <property type="match status" value="1"/>
</dbReference>
<dbReference type="Pfam" id="PF13649">
    <property type="entry name" value="Methyltransf_25"/>
    <property type="match status" value="1"/>
</dbReference>
<sequence length="252" mass="27813">MHASLDFGYPWWLSYGHLALAASAGAVFLLGFLRKWSKWLLLVLGVFALWAASVFLMVRFGVNIDSVAPLPTENFLRAGAGKVLDLGAGTGRSTIMVLTSRPKATVVALDLFGASFDQHFGHTHSPEEILEGNLRVAGVEQRARIVKGDMRKLPFEDASFDGIITCYAIDHLGRDGIKESLAESYRVLKPGGEFLMMIINGRDPWLRYAFGPLLAHGGFRGKEWWAERVKESGLQVVESGTVRASFYLVGRR</sequence>
<dbReference type="CDD" id="cd02440">
    <property type="entry name" value="AdoMet_MTases"/>
    <property type="match status" value="1"/>
</dbReference>
<protein>
    <submittedName>
        <fullName evidence="3">Class I SAM-dependent methyltransferase</fullName>
    </submittedName>
</protein>
<dbReference type="GO" id="GO:0008168">
    <property type="term" value="F:methyltransferase activity"/>
    <property type="evidence" value="ECO:0007669"/>
    <property type="project" value="UniProtKB-KW"/>
</dbReference>
<dbReference type="InterPro" id="IPR041698">
    <property type="entry name" value="Methyltransf_25"/>
</dbReference>
<organism evidence="3 4">
    <name type="scientific">Paludibaculum fermentans</name>
    <dbReference type="NCBI Taxonomy" id="1473598"/>
    <lineage>
        <taxon>Bacteria</taxon>
        <taxon>Pseudomonadati</taxon>
        <taxon>Acidobacteriota</taxon>
        <taxon>Terriglobia</taxon>
        <taxon>Bryobacterales</taxon>
        <taxon>Bryobacteraceae</taxon>
        <taxon>Paludibaculum</taxon>
    </lineage>
</organism>
<dbReference type="KEGG" id="pfer:IRI77_12955"/>
<evidence type="ECO:0000313" key="4">
    <source>
        <dbReference type="Proteomes" id="UP000593892"/>
    </source>
</evidence>
<keyword evidence="1" id="KW-0472">Membrane</keyword>
<dbReference type="Gene3D" id="3.40.50.150">
    <property type="entry name" value="Vaccinia Virus protein VP39"/>
    <property type="match status" value="1"/>
</dbReference>
<keyword evidence="3" id="KW-0808">Transferase</keyword>
<reference evidence="3 4" key="1">
    <citation type="submission" date="2020-10" db="EMBL/GenBank/DDBJ databases">
        <title>Complete genome sequence of Paludibaculum fermentans P105T, a facultatively anaerobic acidobacterium capable of dissimilatory Fe(III) reduction.</title>
        <authorList>
            <person name="Dedysh S.N."/>
            <person name="Beletsky A.V."/>
            <person name="Kulichevskaya I.S."/>
            <person name="Mardanov A.V."/>
            <person name="Ravin N.V."/>
        </authorList>
    </citation>
    <scope>NUCLEOTIDE SEQUENCE [LARGE SCALE GENOMIC DNA]</scope>
    <source>
        <strain evidence="3 4">P105</strain>
    </source>
</reference>
<feature type="transmembrane region" description="Helical" evidence="1">
    <location>
        <begin position="39"/>
        <end position="62"/>
    </location>
</feature>
<feature type="domain" description="Methyltransferase" evidence="2">
    <location>
        <begin position="83"/>
        <end position="192"/>
    </location>
</feature>
<dbReference type="PANTHER" id="PTHR44068">
    <property type="entry name" value="ZGC:194242"/>
    <property type="match status" value="1"/>
</dbReference>
<gene>
    <name evidence="3" type="ORF">IRI77_12955</name>
</gene>
<dbReference type="PANTHER" id="PTHR44068:SF11">
    <property type="entry name" value="GERANYL DIPHOSPHATE 2-C-METHYLTRANSFERASE"/>
    <property type="match status" value="1"/>
</dbReference>
<evidence type="ECO:0000256" key="1">
    <source>
        <dbReference type="SAM" id="Phobius"/>
    </source>
</evidence>
<dbReference type="EMBL" id="CP063849">
    <property type="protein sequence ID" value="QOY90812.1"/>
    <property type="molecule type" value="Genomic_DNA"/>
</dbReference>
<dbReference type="AlphaFoldDB" id="A0A7S7NVZ1"/>
<keyword evidence="1" id="KW-1133">Transmembrane helix</keyword>
<dbReference type="RefSeq" id="WP_194452469.1">
    <property type="nucleotide sequence ID" value="NZ_CP063849.1"/>
</dbReference>
<dbReference type="InterPro" id="IPR050447">
    <property type="entry name" value="Erg6_SMT_methyltransf"/>
</dbReference>
<keyword evidence="4" id="KW-1185">Reference proteome</keyword>